<dbReference type="InterPro" id="IPR011010">
    <property type="entry name" value="DNA_brk_join_enz"/>
</dbReference>
<protein>
    <submittedName>
        <fullName evidence="7">Site-specific integrase</fullName>
    </submittedName>
</protein>
<dbReference type="GO" id="GO:0006310">
    <property type="term" value="P:DNA recombination"/>
    <property type="evidence" value="ECO:0007669"/>
    <property type="project" value="UniProtKB-KW"/>
</dbReference>
<organism evidence="7 8">
    <name type="scientific">Hankyongella ginsenosidimutans</name>
    <dbReference type="NCBI Taxonomy" id="1763828"/>
    <lineage>
        <taxon>Bacteria</taxon>
        <taxon>Pseudomonadati</taxon>
        <taxon>Pseudomonadota</taxon>
        <taxon>Alphaproteobacteria</taxon>
        <taxon>Sphingomonadales</taxon>
        <taxon>Sphingomonadaceae</taxon>
        <taxon>Hankyongella</taxon>
    </lineage>
</organism>
<accession>A0A4D7BYS2</accession>
<evidence type="ECO:0000256" key="5">
    <source>
        <dbReference type="SAM" id="Coils"/>
    </source>
</evidence>
<evidence type="ECO:0000313" key="8">
    <source>
        <dbReference type="Proteomes" id="UP000298714"/>
    </source>
</evidence>
<sequence>MSFILDKEQVKPGLIIFRRGDVGHDNYYCRVRIQNEDRYKTISLRTVDRQAARDRALDEYADIRFRVKHDVPVFNRPFSQVAEEYADAQQRRANAGEVSKARSRNIRSKIDGPLKAYVGSTQIHLVTQERWADYPLWRRENGEGRRKGVISDSTIRIEMTIFAAIMNFAISKRYVPAHHRFEGMPKLKSNRRDEFTLEEYRKLHTKGRKWMKEATTPQGIWYRQICYNFILIMCNTGMRPPEAKNLRWRDITTAKDKDGQEILVLYVQGKGKTRKLIAPISVGKYLDRVRELSKATKQDDHVFTIINGKPAKWLYRDTVEELLKYTDLRDGPSGIPRTTYCFRHTYATLRLSAGVDVYILAQQMGTSVKMIEQHYGHVNTIKHADRVLMGIGGWDAMHNEMNEEIDKLEAKAKAVESIKAKQTDKPSRPKR</sequence>
<dbReference type="EMBL" id="CP039704">
    <property type="protein sequence ID" value="QCI78674.1"/>
    <property type="molecule type" value="Genomic_DNA"/>
</dbReference>
<dbReference type="GO" id="GO:0003677">
    <property type="term" value="F:DNA binding"/>
    <property type="evidence" value="ECO:0007669"/>
    <property type="project" value="UniProtKB-KW"/>
</dbReference>
<keyword evidence="2" id="KW-0229">DNA integration</keyword>
<keyword evidence="8" id="KW-1185">Reference proteome</keyword>
<dbReference type="AlphaFoldDB" id="A0A4D7BYS2"/>
<keyword evidence="5" id="KW-0175">Coiled coil</keyword>
<reference evidence="8" key="1">
    <citation type="submission" date="2019-04" db="EMBL/GenBank/DDBJ databases">
        <title>Complete genome sequence of Sphingomonas sp. W1-2-3.</title>
        <authorList>
            <person name="Im W.T."/>
        </authorList>
    </citation>
    <scope>NUCLEOTIDE SEQUENCE [LARGE SCALE GENOMIC DNA]</scope>
    <source>
        <strain evidence="8">W1-2-3</strain>
    </source>
</reference>
<evidence type="ECO:0000256" key="4">
    <source>
        <dbReference type="ARBA" id="ARBA00023172"/>
    </source>
</evidence>
<dbReference type="InterPro" id="IPR002104">
    <property type="entry name" value="Integrase_catalytic"/>
</dbReference>
<dbReference type="CDD" id="cd00397">
    <property type="entry name" value="DNA_BRE_C"/>
    <property type="match status" value="1"/>
</dbReference>
<gene>
    <name evidence="7" type="ORF">E6W36_00615</name>
</gene>
<evidence type="ECO:0000256" key="3">
    <source>
        <dbReference type="ARBA" id="ARBA00023125"/>
    </source>
</evidence>
<name>A0A4D7BYS2_9SPHN</name>
<dbReference type="RefSeq" id="WP_222873434.1">
    <property type="nucleotide sequence ID" value="NZ_CP039704.1"/>
</dbReference>
<dbReference type="SUPFAM" id="SSF56349">
    <property type="entry name" value="DNA breaking-rejoining enzymes"/>
    <property type="match status" value="1"/>
</dbReference>
<dbReference type="GO" id="GO:0015074">
    <property type="term" value="P:DNA integration"/>
    <property type="evidence" value="ECO:0007669"/>
    <property type="project" value="UniProtKB-KW"/>
</dbReference>
<dbReference type="InterPro" id="IPR013762">
    <property type="entry name" value="Integrase-like_cat_sf"/>
</dbReference>
<comment type="similarity">
    <text evidence="1">Belongs to the 'phage' integrase family.</text>
</comment>
<dbReference type="InterPro" id="IPR050090">
    <property type="entry name" value="Tyrosine_recombinase_XerCD"/>
</dbReference>
<evidence type="ECO:0000313" key="7">
    <source>
        <dbReference type="EMBL" id="QCI78674.1"/>
    </source>
</evidence>
<evidence type="ECO:0000256" key="1">
    <source>
        <dbReference type="ARBA" id="ARBA00008857"/>
    </source>
</evidence>
<feature type="coiled-coil region" evidence="5">
    <location>
        <begin position="398"/>
        <end position="425"/>
    </location>
</feature>
<feature type="domain" description="Tyr recombinase" evidence="6">
    <location>
        <begin position="190"/>
        <end position="389"/>
    </location>
</feature>
<dbReference type="Gene3D" id="1.10.443.10">
    <property type="entry name" value="Intergrase catalytic core"/>
    <property type="match status" value="1"/>
</dbReference>
<dbReference type="PROSITE" id="PS51898">
    <property type="entry name" value="TYR_RECOMBINASE"/>
    <property type="match status" value="1"/>
</dbReference>
<dbReference type="Pfam" id="PF00589">
    <property type="entry name" value="Phage_integrase"/>
    <property type="match status" value="1"/>
</dbReference>
<keyword evidence="3" id="KW-0238">DNA-binding</keyword>
<dbReference type="PANTHER" id="PTHR30349:SF41">
    <property type="entry name" value="INTEGRASE_RECOMBINASE PROTEIN MJ0367-RELATED"/>
    <property type="match status" value="1"/>
</dbReference>
<dbReference type="Proteomes" id="UP000298714">
    <property type="component" value="Chromosome"/>
</dbReference>
<proteinExistence type="inferred from homology"/>
<keyword evidence="4" id="KW-0233">DNA recombination</keyword>
<evidence type="ECO:0000259" key="6">
    <source>
        <dbReference type="PROSITE" id="PS51898"/>
    </source>
</evidence>
<dbReference type="PANTHER" id="PTHR30349">
    <property type="entry name" value="PHAGE INTEGRASE-RELATED"/>
    <property type="match status" value="1"/>
</dbReference>
<dbReference type="KEGG" id="hgn:E6W36_00615"/>
<evidence type="ECO:0000256" key="2">
    <source>
        <dbReference type="ARBA" id="ARBA00022908"/>
    </source>
</evidence>